<dbReference type="Proteomes" id="UP001345963">
    <property type="component" value="Unassembled WGS sequence"/>
</dbReference>
<gene>
    <name evidence="2" type="ORF">ATANTOWER_012142</name>
</gene>
<keyword evidence="3" id="KW-1185">Reference proteome</keyword>
<evidence type="ECO:0000313" key="3">
    <source>
        <dbReference type="Proteomes" id="UP001345963"/>
    </source>
</evidence>
<reference evidence="2 3" key="1">
    <citation type="submission" date="2021-07" db="EMBL/GenBank/DDBJ databases">
        <authorList>
            <person name="Palmer J.M."/>
        </authorList>
    </citation>
    <scope>NUCLEOTIDE SEQUENCE [LARGE SCALE GENOMIC DNA]</scope>
    <source>
        <strain evidence="2 3">AT_MEX2019</strain>
        <tissue evidence="2">Muscle</tissue>
    </source>
</reference>
<evidence type="ECO:0000256" key="1">
    <source>
        <dbReference type="SAM" id="MobiDB-lite"/>
    </source>
</evidence>
<accession>A0ABU7C098</accession>
<protein>
    <submittedName>
        <fullName evidence="2">Uncharacterized protein</fullName>
    </submittedName>
</protein>
<proteinExistence type="predicted"/>
<evidence type="ECO:0000313" key="2">
    <source>
        <dbReference type="EMBL" id="MED6255616.1"/>
    </source>
</evidence>
<feature type="region of interest" description="Disordered" evidence="1">
    <location>
        <begin position="1"/>
        <end position="29"/>
    </location>
</feature>
<comment type="caution">
    <text evidence="2">The sequence shown here is derived from an EMBL/GenBank/DDBJ whole genome shotgun (WGS) entry which is preliminary data.</text>
</comment>
<dbReference type="EMBL" id="JAHUTI010071440">
    <property type="protein sequence ID" value="MED6255616.1"/>
    <property type="molecule type" value="Genomic_DNA"/>
</dbReference>
<sequence>MSSSVSAEVPLTPSLSAATTVSTSSSAESGVLTSITALSSSSPSAPHGHPSSTLLKPHLPDSKFFQVFEDVLPRVSVSEFFEGFKDELPPVPENANRCNDTACTQKIKYSTSVCNVL</sequence>
<name>A0ABU7C098_9TELE</name>
<organism evidence="2 3">
    <name type="scientific">Ataeniobius toweri</name>
    <dbReference type="NCBI Taxonomy" id="208326"/>
    <lineage>
        <taxon>Eukaryota</taxon>
        <taxon>Metazoa</taxon>
        <taxon>Chordata</taxon>
        <taxon>Craniata</taxon>
        <taxon>Vertebrata</taxon>
        <taxon>Euteleostomi</taxon>
        <taxon>Actinopterygii</taxon>
        <taxon>Neopterygii</taxon>
        <taxon>Teleostei</taxon>
        <taxon>Neoteleostei</taxon>
        <taxon>Acanthomorphata</taxon>
        <taxon>Ovalentaria</taxon>
        <taxon>Atherinomorphae</taxon>
        <taxon>Cyprinodontiformes</taxon>
        <taxon>Goodeidae</taxon>
        <taxon>Ataeniobius</taxon>
    </lineage>
</organism>
<feature type="compositionally biased region" description="Low complexity" evidence="1">
    <location>
        <begin position="11"/>
        <end position="29"/>
    </location>
</feature>